<dbReference type="Proteomes" id="UP001281761">
    <property type="component" value="Unassembled WGS sequence"/>
</dbReference>
<proteinExistence type="predicted"/>
<name>A0ABQ9Y681_9EUKA</name>
<feature type="transmembrane region" description="Helical" evidence="1">
    <location>
        <begin position="34"/>
        <end position="58"/>
    </location>
</feature>
<keyword evidence="1" id="KW-0812">Transmembrane</keyword>
<gene>
    <name evidence="2" type="ORF">BLNAU_5825</name>
</gene>
<keyword evidence="3" id="KW-1185">Reference proteome</keyword>
<keyword evidence="1" id="KW-1133">Transmembrane helix</keyword>
<sequence length="330" mass="37242">MCLRERESNAEWNERNERQVNRCRSRTLRRSSKYLRLACRVVVWETYFVIGIVVGGVVNQNISFSVPSGPSRLTRITASVFTHAEKPEIEISFEGRALKANSTYELILQSVAVEGETGDKKKIVLTTDVDAEFERFAVILYPTEEDETKRKGQGEFNSEYEMESIQHGSIPIHFETTDTSSSTPAERTCIEDCVSEQLDKDRTNLTHVLTATFENDALEIKFLFGNTLNTSCVVEVVGSDLVVSTEFNVTLNSTLWVIIRFWSLTKGKSEEVRIGWDGSLDLEPEYIVTSVKPLNEEDGDILLLERVSGVTGKRQPWFNVFVDSSSLQGS</sequence>
<evidence type="ECO:0000256" key="1">
    <source>
        <dbReference type="SAM" id="Phobius"/>
    </source>
</evidence>
<keyword evidence="1" id="KW-0472">Membrane</keyword>
<organism evidence="2 3">
    <name type="scientific">Blattamonas nauphoetae</name>
    <dbReference type="NCBI Taxonomy" id="2049346"/>
    <lineage>
        <taxon>Eukaryota</taxon>
        <taxon>Metamonada</taxon>
        <taxon>Preaxostyla</taxon>
        <taxon>Oxymonadida</taxon>
        <taxon>Blattamonas</taxon>
    </lineage>
</organism>
<reference evidence="2 3" key="1">
    <citation type="journal article" date="2022" name="bioRxiv">
        <title>Genomics of Preaxostyla Flagellates Illuminates Evolutionary Transitions and the Path Towards Mitochondrial Loss.</title>
        <authorList>
            <person name="Novak L.V.F."/>
            <person name="Treitli S.C."/>
            <person name="Pyrih J."/>
            <person name="Halakuc P."/>
            <person name="Pipaliya S.V."/>
            <person name="Vacek V."/>
            <person name="Brzon O."/>
            <person name="Soukal P."/>
            <person name="Eme L."/>
            <person name="Dacks J.B."/>
            <person name="Karnkowska A."/>
            <person name="Elias M."/>
            <person name="Hampl V."/>
        </authorList>
    </citation>
    <scope>NUCLEOTIDE SEQUENCE [LARGE SCALE GENOMIC DNA]</scope>
    <source>
        <strain evidence="2">NAU3</strain>
        <tissue evidence="2">Gut</tissue>
    </source>
</reference>
<accession>A0ABQ9Y681</accession>
<evidence type="ECO:0000313" key="2">
    <source>
        <dbReference type="EMBL" id="KAK2959267.1"/>
    </source>
</evidence>
<evidence type="ECO:0000313" key="3">
    <source>
        <dbReference type="Proteomes" id="UP001281761"/>
    </source>
</evidence>
<protein>
    <recommendedName>
        <fullName evidence="4">Calx-beta domain-containing protein</fullName>
    </recommendedName>
</protein>
<dbReference type="EMBL" id="JARBJD010000031">
    <property type="protein sequence ID" value="KAK2959267.1"/>
    <property type="molecule type" value="Genomic_DNA"/>
</dbReference>
<evidence type="ECO:0008006" key="4">
    <source>
        <dbReference type="Google" id="ProtNLM"/>
    </source>
</evidence>
<comment type="caution">
    <text evidence="2">The sequence shown here is derived from an EMBL/GenBank/DDBJ whole genome shotgun (WGS) entry which is preliminary data.</text>
</comment>